<organism evidence="2 3">
    <name type="scientific">Oryza sativa subsp. japonica</name>
    <name type="common">Rice</name>
    <dbReference type="NCBI Taxonomy" id="39947"/>
    <lineage>
        <taxon>Eukaryota</taxon>
        <taxon>Viridiplantae</taxon>
        <taxon>Streptophyta</taxon>
        <taxon>Embryophyta</taxon>
        <taxon>Tracheophyta</taxon>
        <taxon>Spermatophyta</taxon>
        <taxon>Magnoliopsida</taxon>
        <taxon>Liliopsida</taxon>
        <taxon>Poales</taxon>
        <taxon>Poaceae</taxon>
        <taxon>BOP clade</taxon>
        <taxon>Oryzoideae</taxon>
        <taxon>Oryzeae</taxon>
        <taxon>Oryzinae</taxon>
        <taxon>Oryza</taxon>
        <taxon>Oryza sativa</taxon>
    </lineage>
</organism>
<dbReference type="AlphaFoldDB" id="A0A0P0Y8B4"/>
<reference evidence="2 3" key="3">
    <citation type="journal article" date="2013" name="Rice">
        <title>Improvement of the Oryza sativa Nipponbare reference genome using next generation sequence and optical map data.</title>
        <authorList>
            <person name="Kawahara Y."/>
            <person name="de la Bastide M."/>
            <person name="Hamilton J.P."/>
            <person name="Kanamori H."/>
            <person name="McCombie W.R."/>
            <person name="Ouyang S."/>
            <person name="Schwartz D.C."/>
            <person name="Tanaka T."/>
            <person name="Wu J."/>
            <person name="Zhou S."/>
            <person name="Childs K.L."/>
            <person name="Davidson R.M."/>
            <person name="Lin H."/>
            <person name="Quesada-Ocampo L."/>
            <person name="Vaillancourt B."/>
            <person name="Sakai H."/>
            <person name="Lee S.S."/>
            <person name="Kim J."/>
            <person name="Numa H."/>
            <person name="Itoh T."/>
            <person name="Buell C.R."/>
            <person name="Matsumoto T."/>
        </authorList>
    </citation>
    <scope>NUCLEOTIDE SEQUENCE [LARGE SCALE GENOMIC DNA]</scope>
    <source>
        <strain evidence="3">cv. Nipponbare</strain>
    </source>
</reference>
<name>A0A0P0Y8B4_ORYSJ</name>
<accession>A0A0P0Y8B4</accession>
<gene>
    <name evidence="2" type="ordered locus">Os12g0230900</name>
    <name evidence="2" type="ORF">OSNPB_120230900</name>
</gene>
<evidence type="ECO:0000313" key="3">
    <source>
        <dbReference type="Proteomes" id="UP000059680"/>
    </source>
</evidence>
<dbReference type="Proteomes" id="UP000059680">
    <property type="component" value="Chromosome 12"/>
</dbReference>
<proteinExistence type="predicted"/>
<evidence type="ECO:0000256" key="1">
    <source>
        <dbReference type="SAM" id="MobiDB-lite"/>
    </source>
</evidence>
<reference evidence="3" key="1">
    <citation type="journal article" date="2005" name="Nature">
        <title>The map-based sequence of the rice genome.</title>
        <authorList>
            <consortium name="International rice genome sequencing project (IRGSP)"/>
            <person name="Matsumoto T."/>
            <person name="Wu J."/>
            <person name="Kanamori H."/>
            <person name="Katayose Y."/>
            <person name="Fujisawa M."/>
            <person name="Namiki N."/>
            <person name="Mizuno H."/>
            <person name="Yamamoto K."/>
            <person name="Antonio B.A."/>
            <person name="Baba T."/>
            <person name="Sakata K."/>
            <person name="Nagamura Y."/>
            <person name="Aoki H."/>
            <person name="Arikawa K."/>
            <person name="Arita K."/>
            <person name="Bito T."/>
            <person name="Chiden Y."/>
            <person name="Fujitsuka N."/>
            <person name="Fukunaka R."/>
            <person name="Hamada M."/>
            <person name="Harada C."/>
            <person name="Hayashi A."/>
            <person name="Hijishita S."/>
            <person name="Honda M."/>
            <person name="Hosokawa S."/>
            <person name="Ichikawa Y."/>
            <person name="Idonuma A."/>
            <person name="Iijima M."/>
            <person name="Ikeda M."/>
            <person name="Ikeno M."/>
            <person name="Ito K."/>
            <person name="Ito S."/>
            <person name="Ito T."/>
            <person name="Ito Y."/>
            <person name="Ito Y."/>
            <person name="Iwabuchi A."/>
            <person name="Kamiya K."/>
            <person name="Karasawa W."/>
            <person name="Kurita K."/>
            <person name="Katagiri S."/>
            <person name="Kikuta A."/>
            <person name="Kobayashi H."/>
            <person name="Kobayashi N."/>
            <person name="Machita K."/>
            <person name="Maehara T."/>
            <person name="Masukawa M."/>
            <person name="Mizubayashi T."/>
            <person name="Mukai Y."/>
            <person name="Nagasaki H."/>
            <person name="Nagata Y."/>
            <person name="Naito S."/>
            <person name="Nakashima M."/>
            <person name="Nakama Y."/>
            <person name="Nakamichi Y."/>
            <person name="Nakamura M."/>
            <person name="Meguro A."/>
            <person name="Negishi M."/>
            <person name="Ohta I."/>
            <person name="Ohta T."/>
            <person name="Okamoto M."/>
            <person name="Ono N."/>
            <person name="Saji S."/>
            <person name="Sakaguchi M."/>
            <person name="Sakai K."/>
            <person name="Shibata M."/>
            <person name="Shimokawa T."/>
            <person name="Song J."/>
            <person name="Takazaki Y."/>
            <person name="Terasawa K."/>
            <person name="Tsugane M."/>
            <person name="Tsuji K."/>
            <person name="Ueda S."/>
            <person name="Waki K."/>
            <person name="Yamagata H."/>
            <person name="Yamamoto M."/>
            <person name="Yamamoto S."/>
            <person name="Yamane H."/>
            <person name="Yoshiki S."/>
            <person name="Yoshihara R."/>
            <person name="Yukawa K."/>
            <person name="Zhong H."/>
            <person name="Yano M."/>
            <person name="Yuan Q."/>
            <person name="Ouyang S."/>
            <person name="Liu J."/>
            <person name="Jones K.M."/>
            <person name="Gansberger K."/>
            <person name="Moffat K."/>
            <person name="Hill J."/>
            <person name="Bera J."/>
            <person name="Fadrosh D."/>
            <person name="Jin S."/>
            <person name="Johri S."/>
            <person name="Kim M."/>
            <person name="Overton L."/>
            <person name="Reardon M."/>
            <person name="Tsitrin T."/>
            <person name="Vuong H."/>
            <person name="Weaver B."/>
            <person name="Ciecko A."/>
            <person name="Tallon L."/>
            <person name="Jackson J."/>
            <person name="Pai G."/>
            <person name="Aken S.V."/>
            <person name="Utterback T."/>
            <person name="Reidmuller S."/>
            <person name="Feldblyum T."/>
            <person name="Hsiao J."/>
            <person name="Zismann V."/>
            <person name="Iobst S."/>
            <person name="de Vazeille A.R."/>
            <person name="Buell C.R."/>
            <person name="Ying K."/>
            <person name="Li Y."/>
            <person name="Lu T."/>
            <person name="Huang Y."/>
            <person name="Zhao Q."/>
            <person name="Feng Q."/>
            <person name="Zhang L."/>
            <person name="Zhu J."/>
            <person name="Weng Q."/>
            <person name="Mu J."/>
            <person name="Lu Y."/>
            <person name="Fan D."/>
            <person name="Liu Y."/>
            <person name="Guan J."/>
            <person name="Zhang Y."/>
            <person name="Yu S."/>
            <person name="Liu X."/>
            <person name="Zhang Y."/>
            <person name="Hong G."/>
            <person name="Han B."/>
            <person name="Choisne N."/>
            <person name="Demange N."/>
            <person name="Orjeda G."/>
            <person name="Samain S."/>
            <person name="Cattolico L."/>
            <person name="Pelletier E."/>
            <person name="Couloux A."/>
            <person name="Segurens B."/>
            <person name="Wincker P."/>
            <person name="D'Hont A."/>
            <person name="Scarpelli C."/>
            <person name="Weissenbach J."/>
            <person name="Salanoubat M."/>
            <person name="Quetier F."/>
            <person name="Yu Y."/>
            <person name="Kim H.R."/>
            <person name="Rambo T."/>
            <person name="Currie J."/>
            <person name="Collura K."/>
            <person name="Luo M."/>
            <person name="Yang T."/>
            <person name="Ammiraju J.S.S."/>
            <person name="Engler F."/>
            <person name="Soderlund C."/>
            <person name="Wing R.A."/>
            <person name="Palmer L.E."/>
            <person name="de la Bastide M."/>
            <person name="Spiegel L."/>
            <person name="Nascimento L."/>
            <person name="Zutavern T."/>
            <person name="O'Shaughnessy A."/>
            <person name="Dike S."/>
            <person name="Dedhia N."/>
            <person name="Preston R."/>
            <person name="Balija V."/>
            <person name="McCombie W.R."/>
            <person name="Chow T."/>
            <person name="Chen H."/>
            <person name="Chung M."/>
            <person name="Chen C."/>
            <person name="Shaw J."/>
            <person name="Wu H."/>
            <person name="Hsiao K."/>
            <person name="Chao Y."/>
            <person name="Chu M."/>
            <person name="Cheng C."/>
            <person name="Hour A."/>
            <person name="Lee P."/>
            <person name="Lin S."/>
            <person name="Lin Y."/>
            <person name="Liou J."/>
            <person name="Liu S."/>
            <person name="Hsing Y."/>
            <person name="Raghuvanshi S."/>
            <person name="Mohanty A."/>
            <person name="Bharti A.K."/>
            <person name="Gaur A."/>
            <person name="Gupta V."/>
            <person name="Kumar D."/>
            <person name="Ravi V."/>
            <person name="Vij S."/>
            <person name="Kapur A."/>
            <person name="Khurana P."/>
            <person name="Khurana P."/>
            <person name="Khurana J.P."/>
            <person name="Tyagi A.K."/>
            <person name="Gaikwad K."/>
            <person name="Singh A."/>
            <person name="Dalal V."/>
            <person name="Srivastava S."/>
            <person name="Dixit A."/>
            <person name="Pal A.K."/>
            <person name="Ghazi I.A."/>
            <person name="Yadav M."/>
            <person name="Pandit A."/>
            <person name="Bhargava A."/>
            <person name="Sureshbabu K."/>
            <person name="Batra K."/>
            <person name="Sharma T.R."/>
            <person name="Mohapatra T."/>
            <person name="Singh N.K."/>
            <person name="Messing J."/>
            <person name="Nelson A.B."/>
            <person name="Fuks G."/>
            <person name="Kavchok S."/>
            <person name="Keizer G."/>
            <person name="Linton E."/>
            <person name="Llaca V."/>
            <person name="Song R."/>
            <person name="Tanyolac B."/>
            <person name="Young S."/>
            <person name="Ho-Il K."/>
            <person name="Hahn J.H."/>
            <person name="Sangsakoo G."/>
            <person name="Vanavichit A."/>
            <person name="de Mattos Luiz.A.T."/>
            <person name="Zimmer P.D."/>
            <person name="Malone G."/>
            <person name="Dellagostin O."/>
            <person name="de Oliveira A.C."/>
            <person name="Bevan M."/>
            <person name="Bancroft I."/>
            <person name="Minx P."/>
            <person name="Cordum H."/>
            <person name="Wilson R."/>
            <person name="Cheng Z."/>
            <person name="Jin W."/>
            <person name="Jiang J."/>
            <person name="Leong S.A."/>
            <person name="Iwama H."/>
            <person name="Gojobori T."/>
            <person name="Itoh T."/>
            <person name="Niimura Y."/>
            <person name="Fujii Y."/>
            <person name="Habara T."/>
            <person name="Sakai H."/>
            <person name="Sato Y."/>
            <person name="Wilson G."/>
            <person name="Kumar K."/>
            <person name="McCouch S."/>
            <person name="Juretic N."/>
            <person name="Hoen D."/>
            <person name="Wright S."/>
            <person name="Bruskiewich R."/>
            <person name="Bureau T."/>
            <person name="Miyao A."/>
            <person name="Hirochika H."/>
            <person name="Nishikawa T."/>
            <person name="Kadowaki K."/>
            <person name="Sugiura M."/>
            <person name="Burr B."/>
            <person name="Sasaki T."/>
        </authorList>
    </citation>
    <scope>NUCLEOTIDE SEQUENCE [LARGE SCALE GENOMIC DNA]</scope>
    <source>
        <strain evidence="3">cv. Nipponbare</strain>
    </source>
</reference>
<sequence>MTAPVVAMQGTTIGVSRRGMLAWERIVEGGESRDDGGRGEGHDRVGRKGEEIAFAEAEEKRSRQSGRLGRRSRNSFTSSAGVTCMPQLSLDLMESFWIIGFDE</sequence>
<dbReference type="PaxDb" id="39947-A0A0P0Y8B4"/>
<evidence type="ECO:0000313" key="2">
    <source>
        <dbReference type="EMBL" id="BAT16438.1"/>
    </source>
</evidence>
<dbReference type="InParanoid" id="A0A0P0Y8B4"/>
<protein>
    <submittedName>
        <fullName evidence="2">Os12g0230900 protein</fullName>
    </submittedName>
</protein>
<reference evidence="2 3" key="2">
    <citation type="journal article" date="2013" name="Plant Cell Physiol.">
        <title>Rice Annotation Project Database (RAP-DB): an integrative and interactive database for rice genomics.</title>
        <authorList>
            <person name="Sakai H."/>
            <person name="Lee S.S."/>
            <person name="Tanaka T."/>
            <person name="Numa H."/>
            <person name="Kim J."/>
            <person name="Kawahara Y."/>
            <person name="Wakimoto H."/>
            <person name="Yang C.C."/>
            <person name="Iwamoto M."/>
            <person name="Abe T."/>
            <person name="Yamada Y."/>
            <person name="Muto A."/>
            <person name="Inokuchi H."/>
            <person name="Ikemura T."/>
            <person name="Matsumoto T."/>
            <person name="Sasaki T."/>
            <person name="Itoh T."/>
        </authorList>
    </citation>
    <scope>NUCLEOTIDE SEQUENCE [LARGE SCALE GENOMIC DNA]</scope>
    <source>
        <strain evidence="3">cv. Nipponbare</strain>
    </source>
</reference>
<dbReference type="EMBL" id="AP014968">
    <property type="protein sequence ID" value="BAT16438.1"/>
    <property type="molecule type" value="Genomic_DNA"/>
</dbReference>
<feature type="region of interest" description="Disordered" evidence="1">
    <location>
        <begin position="28"/>
        <end position="79"/>
    </location>
</feature>
<keyword evidence="3" id="KW-1185">Reference proteome</keyword>
<feature type="compositionally biased region" description="Basic and acidic residues" evidence="1">
    <location>
        <begin position="28"/>
        <end position="62"/>
    </location>
</feature>